<name>A0A7L4DRZ6_9AVES</name>
<evidence type="ECO:0000256" key="8">
    <source>
        <dbReference type="SAM" id="SignalP"/>
    </source>
</evidence>
<reference evidence="10 11" key="1">
    <citation type="submission" date="2019-09" db="EMBL/GenBank/DDBJ databases">
        <title>Bird 10,000 Genomes (B10K) Project - Family phase.</title>
        <authorList>
            <person name="Zhang G."/>
        </authorList>
    </citation>
    <scope>NUCLEOTIDE SEQUENCE [LARGE SCALE GENOMIC DNA]</scope>
    <source>
        <strain evidence="10">B10K-DU-002-51</strain>
        <tissue evidence="10">Muscle</tissue>
    </source>
</reference>
<feature type="non-terminal residue" evidence="10">
    <location>
        <position position="184"/>
    </location>
</feature>
<dbReference type="GO" id="GO:0050852">
    <property type="term" value="P:T cell receptor signaling pathway"/>
    <property type="evidence" value="ECO:0007669"/>
    <property type="project" value="TreeGrafter"/>
</dbReference>
<dbReference type="GO" id="GO:0005102">
    <property type="term" value="F:signaling receptor binding"/>
    <property type="evidence" value="ECO:0007669"/>
    <property type="project" value="TreeGrafter"/>
</dbReference>
<comment type="caution">
    <text evidence="10">The sequence shown here is derived from an EMBL/GenBank/DDBJ whole genome shotgun (WGS) entry which is preliminary data.</text>
</comment>
<dbReference type="InterPro" id="IPR013106">
    <property type="entry name" value="Ig_V-set"/>
</dbReference>
<evidence type="ECO:0000256" key="4">
    <source>
        <dbReference type="ARBA" id="ARBA00023136"/>
    </source>
</evidence>
<organism evidence="10 11">
    <name type="scientific">Eurystomus gularis</name>
    <dbReference type="NCBI Taxonomy" id="325343"/>
    <lineage>
        <taxon>Eukaryota</taxon>
        <taxon>Metazoa</taxon>
        <taxon>Chordata</taxon>
        <taxon>Craniata</taxon>
        <taxon>Vertebrata</taxon>
        <taxon>Euteleostomi</taxon>
        <taxon>Archelosauria</taxon>
        <taxon>Archosauria</taxon>
        <taxon>Dinosauria</taxon>
        <taxon>Saurischia</taxon>
        <taxon>Theropoda</taxon>
        <taxon>Coelurosauria</taxon>
        <taxon>Aves</taxon>
        <taxon>Neognathae</taxon>
        <taxon>Neoaves</taxon>
        <taxon>Telluraves</taxon>
        <taxon>Coraciimorphae</taxon>
        <taxon>Coraciiformes</taxon>
        <taxon>Coraciidae</taxon>
        <taxon>Eurystomus</taxon>
    </lineage>
</organism>
<dbReference type="Proteomes" id="UP000541249">
    <property type="component" value="Unassembled WGS sequence"/>
</dbReference>
<dbReference type="OrthoDB" id="9049620at2759"/>
<sequence length="184" mass="20428">LLSFLGSLHLLQLGSADFRVVGPGHPLHATVGQDIVLPCHLSPSMDARSLEIRWIRYQFSEIVHQYQNGQDQHWEQMQEYVGRTELDKDGLSSGILDLRIVGLRPSDEGQYVCTVRDAASYGEATVDLEVAGAFFQTTHHSMAALIVFIALSLLLTAVTGSLLKRKMLLSRELGESFWPLPPSK</sequence>
<evidence type="ECO:0000256" key="2">
    <source>
        <dbReference type="ARBA" id="ARBA00022692"/>
    </source>
</evidence>
<evidence type="ECO:0000256" key="1">
    <source>
        <dbReference type="ARBA" id="ARBA00004370"/>
    </source>
</evidence>
<proteinExistence type="predicted"/>
<keyword evidence="11" id="KW-1185">Reference proteome</keyword>
<dbReference type="CDD" id="cd05713">
    <property type="entry name" value="IgV_MOG_like"/>
    <property type="match status" value="1"/>
</dbReference>
<dbReference type="PANTHER" id="PTHR24100:SF149">
    <property type="entry name" value="BG-LIKE ANTIGEN 1-RELATED"/>
    <property type="match status" value="1"/>
</dbReference>
<dbReference type="InterPro" id="IPR007110">
    <property type="entry name" value="Ig-like_dom"/>
</dbReference>
<dbReference type="InterPro" id="IPR003599">
    <property type="entry name" value="Ig_sub"/>
</dbReference>
<feature type="chain" id="PRO_5029877115" evidence="8">
    <location>
        <begin position="17"/>
        <end position="184"/>
    </location>
</feature>
<evidence type="ECO:0000313" key="11">
    <source>
        <dbReference type="Proteomes" id="UP000541249"/>
    </source>
</evidence>
<evidence type="ECO:0000256" key="7">
    <source>
        <dbReference type="SAM" id="Phobius"/>
    </source>
</evidence>
<dbReference type="SMART" id="SM00409">
    <property type="entry name" value="IG"/>
    <property type="match status" value="1"/>
</dbReference>
<dbReference type="Gene3D" id="2.60.40.10">
    <property type="entry name" value="Immunoglobulins"/>
    <property type="match status" value="1"/>
</dbReference>
<gene>
    <name evidence="10" type="primary">Mog</name>
    <name evidence="10" type="ORF">EURGUL_R07380</name>
</gene>
<dbReference type="GO" id="GO:0001817">
    <property type="term" value="P:regulation of cytokine production"/>
    <property type="evidence" value="ECO:0007669"/>
    <property type="project" value="TreeGrafter"/>
</dbReference>
<dbReference type="PROSITE" id="PS50835">
    <property type="entry name" value="IG_LIKE"/>
    <property type="match status" value="1"/>
</dbReference>
<protein>
    <submittedName>
        <fullName evidence="10">MOG protein</fullName>
    </submittedName>
</protein>
<dbReference type="SUPFAM" id="SSF48726">
    <property type="entry name" value="Immunoglobulin"/>
    <property type="match status" value="1"/>
</dbReference>
<evidence type="ECO:0000256" key="5">
    <source>
        <dbReference type="ARBA" id="ARBA00023157"/>
    </source>
</evidence>
<dbReference type="EMBL" id="VZZY01023148">
    <property type="protein sequence ID" value="NXW65244.1"/>
    <property type="molecule type" value="Genomic_DNA"/>
</dbReference>
<dbReference type="GO" id="GO:0009897">
    <property type="term" value="C:external side of plasma membrane"/>
    <property type="evidence" value="ECO:0007669"/>
    <property type="project" value="TreeGrafter"/>
</dbReference>
<keyword evidence="6" id="KW-0393">Immunoglobulin domain</keyword>
<comment type="subcellular location">
    <subcellularLocation>
        <location evidence="1">Membrane</location>
    </subcellularLocation>
</comment>
<keyword evidence="3 7" id="KW-1133">Transmembrane helix</keyword>
<accession>A0A7L4DRZ6</accession>
<dbReference type="FunFam" id="2.60.40.10:FF:000183">
    <property type="entry name" value="Myelin-oligodendrocyte glycoprotein"/>
    <property type="match status" value="1"/>
</dbReference>
<feature type="domain" description="Ig-like" evidence="9">
    <location>
        <begin position="32"/>
        <end position="129"/>
    </location>
</feature>
<dbReference type="AlphaFoldDB" id="A0A7L4DRZ6"/>
<dbReference type="SMART" id="SM00406">
    <property type="entry name" value="IGv"/>
    <property type="match status" value="1"/>
</dbReference>
<evidence type="ECO:0000313" key="10">
    <source>
        <dbReference type="EMBL" id="NXW65244.1"/>
    </source>
</evidence>
<evidence type="ECO:0000256" key="3">
    <source>
        <dbReference type="ARBA" id="ARBA00022989"/>
    </source>
</evidence>
<dbReference type="InterPro" id="IPR036179">
    <property type="entry name" value="Ig-like_dom_sf"/>
</dbReference>
<keyword evidence="5" id="KW-1015">Disulfide bond</keyword>
<evidence type="ECO:0000259" key="9">
    <source>
        <dbReference type="PROSITE" id="PS50835"/>
    </source>
</evidence>
<keyword evidence="8" id="KW-0732">Signal</keyword>
<feature type="signal peptide" evidence="8">
    <location>
        <begin position="1"/>
        <end position="16"/>
    </location>
</feature>
<evidence type="ECO:0000256" key="6">
    <source>
        <dbReference type="ARBA" id="ARBA00023319"/>
    </source>
</evidence>
<dbReference type="InterPro" id="IPR013783">
    <property type="entry name" value="Ig-like_fold"/>
</dbReference>
<dbReference type="Pfam" id="PF07686">
    <property type="entry name" value="V-set"/>
    <property type="match status" value="1"/>
</dbReference>
<feature type="transmembrane region" description="Helical" evidence="7">
    <location>
        <begin position="142"/>
        <end position="163"/>
    </location>
</feature>
<dbReference type="PANTHER" id="PTHR24100">
    <property type="entry name" value="BUTYROPHILIN"/>
    <property type="match status" value="1"/>
</dbReference>
<dbReference type="InterPro" id="IPR050504">
    <property type="entry name" value="IgSF_BTN/MOG"/>
</dbReference>
<feature type="non-terminal residue" evidence="10">
    <location>
        <position position="1"/>
    </location>
</feature>
<keyword evidence="2 7" id="KW-0812">Transmembrane</keyword>
<keyword evidence="4 7" id="KW-0472">Membrane</keyword>